<feature type="non-terminal residue" evidence="1">
    <location>
        <position position="379"/>
    </location>
</feature>
<gene>
    <name evidence="1" type="ORF">LCGC14_2935920</name>
</gene>
<comment type="caution">
    <text evidence="1">The sequence shown here is derived from an EMBL/GenBank/DDBJ whole genome shotgun (WGS) entry which is preliminary data.</text>
</comment>
<feature type="non-terminal residue" evidence="1">
    <location>
        <position position="1"/>
    </location>
</feature>
<organism evidence="1">
    <name type="scientific">marine sediment metagenome</name>
    <dbReference type="NCBI Taxonomy" id="412755"/>
    <lineage>
        <taxon>unclassified sequences</taxon>
        <taxon>metagenomes</taxon>
        <taxon>ecological metagenomes</taxon>
    </lineage>
</organism>
<accession>A0A0F8Y6J2</accession>
<dbReference type="EMBL" id="LAZR01058741">
    <property type="protein sequence ID" value="KKK69250.1"/>
    <property type="molecule type" value="Genomic_DNA"/>
</dbReference>
<protein>
    <submittedName>
        <fullName evidence="1">Uncharacterized protein</fullName>
    </submittedName>
</protein>
<sequence length="379" mass="41942">INYDGTSATTFPHSADMSIDKAHPSRSLVQQIVSIGTGTDTQLGAYVSQLSNVLFISGRAGSKTLASDGSTISSLLSPGPAGLFATNFRDRIYVAGSGKTNAATTRNGGRTRVSFSAAGNATDWSSFATDFFDVEDDRGEMITGLKEFADNLFVFKMNSMFSYDEITLQQRLFDVGAYNHRVIQKIDKLIYTFCPQGVFVTDGNTAKKISEPITRFIENFHPIFDTDLGRVVLNTYSGKYKQKYYLYMNQTELDGTTKKDVILVYDTIRKNWTVHDNFPLFTHFGSLNGFHTGQTISSTAGVFQPTESFFGGDSSGHYFKMFDNRYLDNEISRGIQGGDIIPNLLEESTNILGLPLSTVLETPFYDLGSPIWKTIGYIT</sequence>
<reference evidence="1" key="1">
    <citation type="journal article" date="2015" name="Nature">
        <title>Complex archaea that bridge the gap between prokaryotes and eukaryotes.</title>
        <authorList>
            <person name="Spang A."/>
            <person name="Saw J.H."/>
            <person name="Jorgensen S.L."/>
            <person name="Zaremba-Niedzwiedzka K."/>
            <person name="Martijn J."/>
            <person name="Lind A.E."/>
            <person name="van Eijk R."/>
            <person name="Schleper C."/>
            <person name="Guy L."/>
            <person name="Ettema T.J."/>
        </authorList>
    </citation>
    <scope>NUCLEOTIDE SEQUENCE</scope>
</reference>
<name>A0A0F8Y6J2_9ZZZZ</name>
<evidence type="ECO:0000313" key="1">
    <source>
        <dbReference type="EMBL" id="KKK69250.1"/>
    </source>
</evidence>
<proteinExistence type="predicted"/>
<dbReference type="AlphaFoldDB" id="A0A0F8Y6J2"/>